<keyword evidence="1" id="KW-0175">Coiled coil</keyword>
<keyword evidence="3" id="KW-1185">Reference proteome</keyword>
<dbReference type="Gene3D" id="1.20.1170.10">
    <property type="match status" value="1"/>
</dbReference>
<organism evidence="2 3">
    <name type="scientific">Lentihominibacter faecis</name>
    <dbReference type="NCBI Taxonomy" id="2764712"/>
    <lineage>
        <taxon>Bacteria</taxon>
        <taxon>Bacillati</taxon>
        <taxon>Bacillota</taxon>
        <taxon>Clostridia</taxon>
        <taxon>Peptostreptococcales</taxon>
        <taxon>Anaerovoracaceae</taxon>
        <taxon>Lentihominibacter</taxon>
    </lineage>
</organism>
<dbReference type="Proteomes" id="UP000644115">
    <property type="component" value="Unassembled WGS sequence"/>
</dbReference>
<dbReference type="RefSeq" id="WP_249286286.1">
    <property type="nucleotide sequence ID" value="NZ_JACRWC010000031.1"/>
</dbReference>
<gene>
    <name evidence="2" type="ORF">H8876_01785</name>
</gene>
<accession>A0A923N9R8</accession>
<evidence type="ECO:0000313" key="3">
    <source>
        <dbReference type="Proteomes" id="UP000644115"/>
    </source>
</evidence>
<evidence type="ECO:0000313" key="2">
    <source>
        <dbReference type="EMBL" id="MBC5998738.1"/>
    </source>
</evidence>
<comment type="caution">
    <text evidence="2">The sequence shown here is derived from an EMBL/GenBank/DDBJ whole genome shotgun (WGS) entry which is preliminary data.</text>
</comment>
<feature type="coiled-coil region" evidence="1">
    <location>
        <begin position="68"/>
        <end position="102"/>
    </location>
</feature>
<dbReference type="AlphaFoldDB" id="A0A923N9R8"/>
<name>A0A923N9R8_9FIRM</name>
<protein>
    <submittedName>
        <fullName evidence="2">Uncharacterized protein</fullName>
    </submittedName>
</protein>
<reference evidence="2" key="1">
    <citation type="submission" date="2020-08" db="EMBL/GenBank/DDBJ databases">
        <authorList>
            <person name="Liu C."/>
            <person name="Sun Q."/>
        </authorList>
    </citation>
    <scope>NUCLEOTIDE SEQUENCE</scope>
    <source>
        <strain evidence="2">BX16</strain>
    </source>
</reference>
<proteinExistence type="predicted"/>
<sequence>MQNFFNKIGKTASEAASKAGSKASELMEIGKLKGKITTKKQYIGNTKKDIGAYCYELFEAGDIKDPRIEELCEQIKAYSEEIEALEAEIEEVKEKYRIKNDEDDPAAEE</sequence>
<dbReference type="EMBL" id="JACRWC010000031">
    <property type="protein sequence ID" value="MBC5998738.1"/>
    <property type="molecule type" value="Genomic_DNA"/>
</dbReference>
<dbReference type="SUPFAM" id="SSF58100">
    <property type="entry name" value="Bacterial hemolysins"/>
    <property type="match status" value="1"/>
</dbReference>
<evidence type="ECO:0000256" key="1">
    <source>
        <dbReference type="SAM" id="Coils"/>
    </source>
</evidence>